<keyword evidence="5" id="KW-0119">Carbohydrate metabolism</keyword>
<dbReference type="InterPro" id="IPR012341">
    <property type="entry name" value="6hp_glycosidase-like_sf"/>
</dbReference>
<evidence type="ECO:0000256" key="5">
    <source>
        <dbReference type="ARBA" id="ARBA00023277"/>
    </source>
</evidence>
<evidence type="ECO:0000256" key="1">
    <source>
        <dbReference type="ARBA" id="ARBA00001863"/>
    </source>
</evidence>
<evidence type="ECO:0000313" key="11">
    <source>
        <dbReference type="EMBL" id="SCV05405.1"/>
    </source>
</evidence>
<dbReference type="PANTHER" id="PTHR31616">
    <property type="entry name" value="TREHALASE"/>
    <property type="match status" value="1"/>
</dbReference>
<proteinExistence type="inferred from homology"/>
<organism evidence="11 12">
    <name type="scientific">Lachancea nothofagi CBS 11611</name>
    <dbReference type="NCBI Taxonomy" id="1266666"/>
    <lineage>
        <taxon>Eukaryota</taxon>
        <taxon>Fungi</taxon>
        <taxon>Dikarya</taxon>
        <taxon>Ascomycota</taxon>
        <taxon>Saccharomycotina</taxon>
        <taxon>Saccharomycetes</taxon>
        <taxon>Saccharomycetales</taxon>
        <taxon>Saccharomycetaceae</taxon>
        <taxon>Lachancea</taxon>
    </lineage>
</organism>
<evidence type="ECO:0000256" key="4">
    <source>
        <dbReference type="ARBA" id="ARBA00022801"/>
    </source>
</evidence>
<dbReference type="SUPFAM" id="SSF48208">
    <property type="entry name" value="Six-hairpin glycosidases"/>
    <property type="match status" value="1"/>
</dbReference>
<comment type="catalytic activity">
    <reaction evidence="1">
        <text>Hydrolysis of terminal (1-&gt;4)-linked alpha-D-glucose residues successively from non-reducing ends of the chains with release of beta-D-glucose.</text>
        <dbReference type="EC" id="3.2.1.3"/>
    </reaction>
</comment>
<evidence type="ECO:0000256" key="9">
    <source>
        <dbReference type="ARBA" id="ARBA00033473"/>
    </source>
</evidence>
<dbReference type="EMBL" id="LT598447">
    <property type="protein sequence ID" value="SCV05405.1"/>
    <property type="molecule type" value="Genomic_DNA"/>
</dbReference>
<keyword evidence="7" id="KW-0624">Polysaccharide degradation</keyword>
<name>A0A1G4KLG2_9SACH</name>
<feature type="domain" description="GH15-like" evidence="10">
    <location>
        <begin position="134"/>
        <end position="596"/>
    </location>
</feature>
<dbReference type="InterPro" id="IPR011613">
    <property type="entry name" value="GH15-like"/>
</dbReference>
<dbReference type="Gene3D" id="1.50.10.10">
    <property type="match status" value="1"/>
</dbReference>
<evidence type="ECO:0000313" key="12">
    <source>
        <dbReference type="Proteomes" id="UP000189911"/>
    </source>
</evidence>
<dbReference type="OrthoDB" id="6123450at2759"/>
<keyword evidence="12" id="KW-1185">Reference proteome</keyword>
<dbReference type="AlphaFoldDB" id="A0A1G4KLG2"/>
<dbReference type="InterPro" id="IPR008928">
    <property type="entry name" value="6-hairpin_glycosidase_sf"/>
</dbReference>
<dbReference type="EC" id="3.2.1.3" evidence="3"/>
<evidence type="ECO:0000256" key="7">
    <source>
        <dbReference type="ARBA" id="ARBA00023326"/>
    </source>
</evidence>
<dbReference type="PANTHER" id="PTHR31616:SF9">
    <property type="entry name" value="GLUCOAMYLASE, INTRACELLULAR SPORULATION-SPECIFIC"/>
    <property type="match status" value="1"/>
</dbReference>
<evidence type="ECO:0000259" key="10">
    <source>
        <dbReference type="Pfam" id="PF00723"/>
    </source>
</evidence>
<dbReference type="Pfam" id="PF00723">
    <property type="entry name" value="Glyco_hydro_15"/>
    <property type="match status" value="1"/>
</dbReference>
<keyword evidence="6" id="KW-0326">Glycosidase</keyword>
<evidence type="ECO:0000256" key="6">
    <source>
        <dbReference type="ARBA" id="ARBA00023295"/>
    </source>
</evidence>
<dbReference type="GO" id="GO:0000324">
    <property type="term" value="C:fungal-type vacuole"/>
    <property type="evidence" value="ECO:0007669"/>
    <property type="project" value="TreeGrafter"/>
</dbReference>
<dbReference type="GO" id="GO:0004339">
    <property type="term" value="F:glucan 1,4-alpha-glucosidase activity"/>
    <property type="evidence" value="ECO:0007669"/>
    <property type="project" value="UniProtKB-EC"/>
</dbReference>
<evidence type="ECO:0000256" key="2">
    <source>
        <dbReference type="ARBA" id="ARBA00006188"/>
    </source>
</evidence>
<keyword evidence="4" id="KW-0378">Hydrolase</keyword>
<evidence type="ECO:0000256" key="3">
    <source>
        <dbReference type="ARBA" id="ARBA00012593"/>
    </source>
</evidence>
<accession>A0A1G4KLG2</accession>
<reference evidence="12" key="1">
    <citation type="submission" date="2016-03" db="EMBL/GenBank/DDBJ databases">
        <authorList>
            <person name="Devillers Hugo."/>
        </authorList>
    </citation>
    <scope>NUCLEOTIDE SEQUENCE [LARGE SCALE GENOMIC DNA]</scope>
</reference>
<sequence length="615" mass="69879">MVKDHHQKSLSFDSGHKWTKNLFLTLSASFLLWSCFTSSHDHYQANERFWDKGLPGTSAQSSTTHNVTIVDFYSRTLASPTSAPGSSYYQQRIQLKPLISHTVSRENFTNWVQQQSTLSFERVLANIGDINLNQLHQTDNVAEGAIIASPSKEAPDYFYHWIRDGAITANTVVNQVWESSQAPQSTINITLVGTVLKYLNNTFILQRTDNPSGSLTPDYKGLGEPKWMVDNSPFTGNWGRPQNDGPPLRAITTFNFLQTLRNLDMPLEKAIQLYQEAAKVDLNLIFANERDLYEKILKLDLEFVASNWEADSFDLWEEVNGQHFFTTLSQLKAIKLGWNYLKNIQPEFDDKSNSLATILQGKFQDVLTFLMNDGGFLDANKNYIIETPTILGRRSGLDIAVLIGSIFTHDDHGRSTSNDDVPFDVDDSGILNTLHGLVKQMEILYPVNHQRANLNLGVALGRYPEDIYDGTGESEGNPWFLATSAAAEVLYKVIWHYHTSQKDLVIPMDGWQSEFWSLIFDKIDNASRESDNWQLVIPYNSAAYKQTMVSLFTLGDSFLDKVREHVSTEGDMSEQFNKYTGYLQGAKDLTWSYGAFWNSCRWRMKVFANMYNNAV</sequence>
<dbReference type="GO" id="GO:0000272">
    <property type="term" value="P:polysaccharide catabolic process"/>
    <property type="evidence" value="ECO:0007669"/>
    <property type="project" value="UniProtKB-KW"/>
</dbReference>
<comment type="similarity">
    <text evidence="2">Belongs to the glycosyl hydrolase 15 family.</text>
</comment>
<dbReference type="PRINTS" id="PR00736">
    <property type="entry name" value="GLHYDRLASE15"/>
</dbReference>
<dbReference type="Proteomes" id="UP000189911">
    <property type="component" value="Chromosome H"/>
</dbReference>
<evidence type="ECO:0000256" key="8">
    <source>
        <dbReference type="ARBA" id="ARBA00033442"/>
    </source>
</evidence>
<gene>
    <name evidence="11" type="ORF">LANO_0H06766G</name>
</gene>
<protein>
    <recommendedName>
        <fullName evidence="3">glucan 1,4-alpha-glucosidase</fullName>
        <ecNumber evidence="3">3.2.1.3</ecNumber>
    </recommendedName>
    <alternativeName>
        <fullName evidence="9">1,4-alpha-D-glucan glucohydrolase</fullName>
    </alternativeName>
    <alternativeName>
        <fullName evidence="8">Glucan 1,4-alpha-glucosidase</fullName>
    </alternativeName>
</protein>
<dbReference type="InterPro" id="IPR000165">
    <property type="entry name" value="Glucoamylase"/>
</dbReference>